<proteinExistence type="predicted"/>
<feature type="transmembrane region" description="Helical" evidence="3">
    <location>
        <begin position="54"/>
        <end position="75"/>
    </location>
</feature>
<keyword evidence="3" id="KW-1133">Transmembrane helix</keyword>
<feature type="region of interest" description="Disordered" evidence="2">
    <location>
        <begin position="235"/>
        <end position="325"/>
    </location>
</feature>
<gene>
    <name evidence="4" type="ORF">CEUR00632_LOCUS19866</name>
</gene>
<feature type="region of interest" description="Disordered" evidence="2">
    <location>
        <begin position="1"/>
        <end position="53"/>
    </location>
</feature>
<keyword evidence="1" id="KW-0175">Coiled coil</keyword>
<reference evidence="4" key="1">
    <citation type="submission" date="2021-01" db="EMBL/GenBank/DDBJ databases">
        <authorList>
            <person name="Corre E."/>
            <person name="Pelletier E."/>
            <person name="Niang G."/>
            <person name="Scheremetjew M."/>
            <person name="Finn R."/>
            <person name="Kale V."/>
            <person name="Holt S."/>
            <person name="Cochrane G."/>
            <person name="Meng A."/>
            <person name="Brown T."/>
            <person name="Cohen L."/>
        </authorList>
    </citation>
    <scope>NUCLEOTIDE SEQUENCE</scope>
    <source>
        <strain evidence="4">CCMP219</strain>
    </source>
</reference>
<protein>
    <submittedName>
        <fullName evidence="4">Uncharacterized protein</fullName>
    </submittedName>
</protein>
<keyword evidence="3" id="KW-0812">Transmembrane</keyword>
<sequence>MQQRKVALEAGRAEEGRAPYPGVEIAGPSKGQPPPGYAHDEEWRKRQVPSPRQGWSPTVVLLVAAILISCCYGWYMSEQYRVAQRTMSQLSLAYQSKEGENTQALAMRKRHVEQLEKEVSKLKQTESELQKELAISHEQLTDARHELHEEQTKARRMKRDNDELHKKLQVKAAELKVLEERTALFNQQMSQVTQTLHAIQGEAEEAGETADGDYSHLYGEQEQQQERMHEHFARGGAAGVGARPKPGLNPRKKGGHLGVKAGGSGQLRGGGRASEGGKGAGGVKGAGSVKGAGGGDGASGGDDRDAGEADEMETDYVNLHAHTAY</sequence>
<accession>A0A7R9VZK7</accession>
<feature type="compositionally biased region" description="Gly residues" evidence="2">
    <location>
        <begin position="256"/>
        <end position="300"/>
    </location>
</feature>
<organism evidence="4">
    <name type="scientific">Chlamydomonas euryale</name>
    <dbReference type="NCBI Taxonomy" id="1486919"/>
    <lineage>
        <taxon>Eukaryota</taxon>
        <taxon>Viridiplantae</taxon>
        <taxon>Chlorophyta</taxon>
        <taxon>core chlorophytes</taxon>
        <taxon>Chlorophyceae</taxon>
        <taxon>CS clade</taxon>
        <taxon>Chlamydomonadales</taxon>
        <taxon>Chlamydomonadaceae</taxon>
        <taxon>Chlamydomonas</taxon>
    </lineage>
</organism>
<evidence type="ECO:0000256" key="1">
    <source>
        <dbReference type="SAM" id="Coils"/>
    </source>
</evidence>
<feature type="coiled-coil region" evidence="1">
    <location>
        <begin position="105"/>
        <end position="181"/>
    </location>
</feature>
<evidence type="ECO:0000256" key="2">
    <source>
        <dbReference type="SAM" id="MobiDB-lite"/>
    </source>
</evidence>
<keyword evidence="3" id="KW-0472">Membrane</keyword>
<name>A0A7R9VZK7_9CHLO</name>
<evidence type="ECO:0000313" key="4">
    <source>
        <dbReference type="EMBL" id="CAD8308847.1"/>
    </source>
</evidence>
<dbReference type="AlphaFoldDB" id="A0A7R9VZK7"/>
<evidence type="ECO:0000256" key="3">
    <source>
        <dbReference type="SAM" id="Phobius"/>
    </source>
</evidence>
<dbReference type="EMBL" id="HBEC01042625">
    <property type="protein sequence ID" value="CAD8308847.1"/>
    <property type="molecule type" value="Transcribed_RNA"/>
</dbReference>